<keyword evidence="1" id="KW-0805">Transcription regulation</keyword>
<accession>A0A7W6J3N5</accession>
<evidence type="ECO:0000256" key="4">
    <source>
        <dbReference type="PROSITE-ProRule" id="PRU00335"/>
    </source>
</evidence>
<dbReference type="Proteomes" id="UP000528286">
    <property type="component" value="Unassembled WGS sequence"/>
</dbReference>
<feature type="domain" description="HTH tetR-type" evidence="5">
    <location>
        <begin position="23"/>
        <end position="83"/>
    </location>
</feature>
<reference evidence="6 7" key="1">
    <citation type="submission" date="2020-08" db="EMBL/GenBank/DDBJ databases">
        <title>Genomic Encyclopedia of Type Strains, Phase IV (KMG-IV): sequencing the most valuable type-strain genomes for metagenomic binning, comparative biology and taxonomic classification.</title>
        <authorList>
            <person name="Goeker M."/>
        </authorList>
    </citation>
    <scope>NUCLEOTIDE SEQUENCE [LARGE SCALE GENOMIC DNA]</scope>
    <source>
        <strain evidence="6 7">DSM 29853</strain>
    </source>
</reference>
<dbReference type="InterPro" id="IPR009057">
    <property type="entry name" value="Homeodomain-like_sf"/>
</dbReference>
<dbReference type="EMBL" id="JACIEZ010000002">
    <property type="protein sequence ID" value="MBB4064196.1"/>
    <property type="molecule type" value="Genomic_DNA"/>
</dbReference>
<dbReference type="RefSeq" id="WP_183365431.1">
    <property type="nucleotide sequence ID" value="NZ_JACIEZ010000002.1"/>
</dbReference>
<name>A0A7W6J3N5_9HYPH</name>
<dbReference type="SUPFAM" id="SSF46689">
    <property type="entry name" value="Homeodomain-like"/>
    <property type="match status" value="1"/>
</dbReference>
<gene>
    <name evidence="6" type="ORF">GGR23_001373</name>
</gene>
<sequence>MDGPDTAVGGSLLRRLPKQERSRERVDEILAVAMRLIGEKGIDAVTMKEVAQHSGGPIASVYQYFPNKSAIIATLYARYNRQIGILISECLIEINSLARLHRAVDQMLTRYNRMMRENPPLLDLVNAVHADKKLQNQDLEETEKLVSEFFEASVHLFPEAARPQYRRTLFLLFQLASSTVRMSFAMEGRDGEAMLQEFANVVHLQIDRIAAPADGRPR</sequence>
<dbReference type="PANTHER" id="PTHR30055:SF234">
    <property type="entry name" value="HTH-TYPE TRANSCRIPTIONAL REGULATOR BETI"/>
    <property type="match status" value="1"/>
</dbReference>
<dbReference type="GO" id="GO:0003700">
    <property type="term" value="F:DNA-binding transcription factor activity"/>
    <property type="evidence" value="ECO:0007669"/>
    <property type="project" value="TreeGrafter"/>
</dbReference>
<dbReference type="GO" id="GO:0000976">
    <property type="term" value="F:transcription cis-regulatory region binding"/>
    <property type="evidence" value="ECO:0007669"/>
    <property type="project" value="TreeGrafter"/>
</dbReference>
<keyword evidence="2 4" id="KW-0238">DNA-binding</keyword>
<dbReference type="InterPro" id="IPR041674">
    <property type="entry name" value="TetR_C_22"/>
</dbReference>
<evidence type="ECO:0000256" key="3">
    <source>
        <dbReference type="ARBA" id="ARBA00023163"/>
    </source>
</evidence>
<evidence type="ECO:0000313" key="7">
    <source>
        <dbReference type="Proteomes" id="UP000528286"/>
    </source>
</evidence>
<keyword evidence="7" id="KW-1185">Reference proteome</keyword>
<comment type="caution">
    <text evidence="6">The sequence shown here is derived from an EMBL/GenBank/DDBJ whole genome shotgun (WGS) entry which is preliminary data.</text>
</comment>
<evidence type="ECO:0000313" key="6">
    <source>
        <dbReference type="EMBL" id="MBB4064196.1"/>
    </source>
</evidence>
<dbReference type="InterPro" id="IPR001647">
    <property type="entry name" value="HTH_TetR"/>
</dbReference>
<protein>
    <submittedName>
        <fullName evidence="6">AcrR family transcriptional regulator</fullName>
    </submittedName>
</protein>
<dbReference type="Gene3D" id="1.10.357.10">
    <property type="entry name" value="Tetracycline Repressor, domain 2"/>
    <property type="match status" value="1"/>
</dbReference>
<dbReference type="InterPro" id="IPR050109">
    <property type="entry name" value="HTH-type_TetR-like_transc_reg"/>
</dbReference>
<evidence type="ECO:0000256" key="1">
    <source>
        <dbReference type="ARBA" id="ARBA00023015"/>
    </source>
</evidence>
<dbReference type="Pfam" id="PF17928">
    <property type="entry name" value="TetR_C_22"/>
    <property type="match status" value="1"/>
</dbReference>
<dbReference type="AlphaFoldDB" id="A0A7W6J3N5"/>
<keyword evidence="3" id="KW-0804">Transcription</keyword>
<dbReference type="PROSITE" id="PS50977">
    <property type="entry name" value="HTH_TETR_2"/>
    <property type="match status" value="1"/>
</dbReference>
<dbReference type="Pfam" id="PF00440">
    <property type="entry name" value="TetR_N"/>
    <property type="match status" value="1"/>
</dbReference>
<proteinExistence type="predicted"/>
<organism evidence="6 7">
    <name type="scientific">Gellertiella hungarica</name>
    <dbReference type="NCBI Taxonomy" id="1572859"/>
    <lineage>
        <taxon>Bacteria</taxon>
        <taxon>Pseudomonadati</taxon>
        <taxon>Pseudomonadota</taxon>
        <taxon>Alphaproteobacteria</taxon>
        <taxon>Hyphomicrobiales</taxon>
        <taxon>Rhizobiaceae</taxon>
        <taxon>Gellertiella</taxon>
    </lineage>
</organism>
<dbReference type="PRINTS" id="PR00455">
    <property type="entry name" value="HTHTETR"/>
</dbReference>
<dbReference type="PANTHER" id="PTHR30055">
    <property type="entry name" value="HTH-TYPE TRANSCRIPTIONAL REGULATOR RUTR"/>
    <property type="match status" value="1"/>
</dbReference>
<evidence type="ECO:0000259" key="5">
    <source>
        <dbReference type="PROSITE" id="PS50977"/>
    </source>
</evidence>
<feature type="DNA-binding region" description="H-T-H motif" evidence="4">
    <location>
        <begin position="46"/>
        <end position="65"/>
    </location>
</feature>
<evidence type="ECO:0000256" key="2">
    <source>
        <dbReference type="ARBA" id="ARBA00023125"/>
    </source>
</evidence>